<keyword evidence="7" id="KW-0347">Helicase</keyword>
<dbReference type="PROSITE" id="PS51192">
    <property type="entry name" value="HELICASE_ATP_BIND_1"/>
    <property type="match status" value="1"/>
</dbReference>
<dbReference type="InterPro" id="IPR001650">
    <property type="entry name" value="Helicase_C-like"/>
</dbReference>
<evidence type="ECO:0000256" key="11">
    <source>
        <dbReference type="PROSITE-ProRule" id="PRU00175"/>
    </source>
</evidence>
<keyword evidence="6" id="KW-0378">Hydrolase</keyword>
<keyword evidence="10" id="KW-0539">Nucleus</keyword>
<comment type="subcellular location">
    <subcellularLocation>
        <location evidence="1">Nucleus</location>
    </subcellularLocation>
</comment>
<evidence type="ECO:0000256" key="3">
    <source>
        <dbReference type="ARBA" id="ARBA00022723"/>
    </source>
</evidence>
<dbReference type="InterPro" id="IPR050628">
    <property type="entry name" value="SNF2_RAD54_helicase_TF"/>
</dbReference>
<dbReference type="InterPro" id="IPR027417">
    <property type="entry name" value="P-loop_NTPase"/>
</dbReference>
<gene>
    <name evidence="16" type="ORF">GMARGA_LOCUS9965</name>
</gene>
<dbReference type="InterPro" id="IPR000330">
    <property type="entry name" value="SNF2_N"/>
</dbReference>
<comment type="similarity">
    <text evidence="2">Belongs to the SNF2/RAD54 helicase family.</text>
</comment>
<evidence type="ECO:0000256" key="10">
    <source>
        <dbReference type="ARBA" id="ARBA00023242"/>
    </source>
</evidence>
<dbReference type="InterPro" id="IPR049730">
    <property type="entry name" value="SNF2/RAD54-like_C"/>
</dbReference>
<dbReference type="SMART" id="SM00487">
    <property type="entry name" value="DEXDc"/>
    <property type="match status" value="1"/>
</dbReference>
<evidence type="ECO:0000259" key="15">
    <source>
        <dbReference type="PROSITE" id="PS51194"/>
    </source>
</evidence>
<keyword evidence="8" id="KW-0862">Zinc</keyword>
<keyword evidence="3" id="KW-0479">Metal-binding</keyword>
<evidence type="ECO:0000256" key="4">
    <source>
        <dbReference type="ARBA" id="ARBA00022741"/>
    </source>
</evidence>
<dbReference type="CDD" id="cd16509">
    <property type="entry name" value="RING-HC_HLTF"/>
    <property type="match status" value="1"/>
</dbReference>
<evidence type="ECO:0000313" key="16">
    <source>
        <dbReference type="EMBL" id="CAG8662573.1"/>
    </source>
</evidence>
<evidence type="ECO:0000256" key="6">
    <source>
        <dbReference type="ARBA" id="ARBA00022801"/>
    </source>
</evidence>
<dbReference type="PANTHER" id="PTHR45626">
    <property type="entry name" value="TRANSCRIPTION TERMINATION FACTOR 2-RELATED"/>
    <property type="match status" value="1"/>
</dbReference>
<dbReference type="InterPro" id="IPR001841">
    <property type="entry name" value="Znf_RING"/>
</dbReference>
<feature type="compositionally biased region" description="Basic and acidic residues" evidence="12">
    <location>
        <begin position="203"/>
        <end position="233"/>
    </location>
</feature>
<feature type="domain" description="Helicase ATP-binding" evidence="14">
    <location>
        <begin position="552"/>
        <end position="691"/>
    </location>
</feature>
<feature type="compositionally biased region" description="Low complexity" evidence="12">
    <location>
        <begin position="156"/>
        <end position="171"/>
    </location>
</feature>
<reference evidence="16 17" key="1">
    <citation type="submission" date="2021-06" db="EMBL/GenBank/DDBJ databases">
        <authorList>
            <person name="Kallberg Y."/>
            <person name="Tangrot J."/>
            <person name="Rosling A."/>
        </authorList>
    </citation>
    <scope>NUCLEOTIDE SEQUENCE [LARGE SCALE GENOMIC DNA]</scope>
    <source>
        <strain evidence="16 17">120-4 pot B 10/14</strain>
    </source>
</reference>
<protein>
    <submittedName>
        <fullName evidence="16">41579_t:CDS:1</fullName>
    </submittedName>
</protein>
<feature type="region of interest" description="Disordered" evidence="12">
    <location>
        <begin position="137"/>
        <end position="317"/>
    </location>
</feature>
<feature type="compositionally biased region" description="Polar residues" evidence="12">
    <location>
        <begin position="296"/>
        <end position="308"/>
    </location>
</feature>
<sequence length="1110" mass="125113">MRLLLPIISPIAKNPKTSTDRITILAASLRLISLRSFNPKDCKFDQTCENSDMVGDFEEFNKVVKTELELNTCKFRQRLSSGIMSSVRFSKRPKKYVAACCHCGNTLHTSDACPLATIDIMEDDLSDKNMSDVTIVEIDESDEKNNSKKKKESKAKSAVSEPGSSSKSEGSNTTVNDEPEEKSSKRKRETRAKSTVKESGPSSKDEDSNTKANEKPEEKTSKRKIETRSKSAMKESGSSSKDEDSNAKVDDEPEEKSSKRKRETRSKSAVKESGSSSKAEGSNTKEKKNSKKRQKVTSSASRESSSDFTSEEPEWLKNSQSIPVVPISIPIENIIIQSNTEADHSPAPTQNQNPTERVFVAPYYVDLDAVDNIMGVQVGHIPRDVAAALAPLVDKGEIKIEATITGNGVYSAPLQLHVYGLSQAQESISNSLKRRGITFEPPKQTRQTKKSRAEAASRAVFDEAWRDLVGRGQEVGVKKKQEAFEKIGISIADLEKLPEAPQPEALLTRLLPYQKQGLGWMLSQEHPADPTEEDATQFWVLRSNLYYNVATSYSSKTRPEFSRGDDMGLGKTLQTISLIVSDTNGGDFITTPSPTSSDYSKTTLIDLTLTSYIQTYQVLASSNIKDKRRGLFAIKWRRVVLDEGHIIRTNKTKQSQAACALEAERRWVLSGTPIMNQLNDMYSLVRFLRITPFQDYDLWTRVFSRPVSKGDFEGIDRLAVSLIRTTCLRRTKDMKFNGRSILDLPPINSYLHKVKFSPDEKKKYNLLDKTAKDCFRKLENAGGRGSASTLLEILMRMRQVCDHWKLAEDRLKIASEASSLDLTPENAQLLAKCLKEAIEDNEDCCICLDPLSSPVITLCRHVFDRECIEQVIEKQKHACPMCRNPIHKEQLIEQPLDSVEGDEDSSENSDKGYVSSSKIDALLEFLKVSNERDPTSKSVVFSQWTSFLNLVEPALHHANIKFVRLDGKMPRPKREDAMRMFQNDPEIKVFLISLKCGSLGLNLTAADQCFIMDPWWNPDQAVDRIYRLGQTRPVSIFRFVIENTIEDRVIELQEKKRSMVSQAFGEKIRKDASKRLEEEIKFGKKIELENLEKFSDQQLGQLYELRNETK</sequence>
<dbReference type="Gene3D" id="3.40.50.300">
    <property type="entry name" value="P-loop containing nucleotide triphosphate hydrolases"/>
    <property type="match status" value="1"/>
</dbReference>
<dbReference type="PROSITE" id="PS50089">
    <property type="entry name" value="ZF_RING_2"/>
    <property type="match status" value="1"/>
</dbReference>
<dbReference type="EMBL" id="CAJVQB010005466">
    <property type="protein sequence ID" value="CAG8662573.1"/>
    <property type="molecule type" value="Genomic_DNA"/>
</dbReference>
<dbReference type="InterPro" id="IPR013083">
    <property type="entry name" value="Znf_RING/FYVE/PHD"/>
</dbReference>
<dbReference type="Proteomes" id="UP000789901">
    <property type="component" value="Unassembled WGS sequence"/>
</dbReference>
<feature type="compositionally biased region" description="Basic and acidic residues" evidence="12">
    <location>
        <begin position="240"/>
        <end position="250"/>
    </location>
</feature>
<keyword evidence="17" id="KW-1185">Reference proteome</keyword>
<evidence type="ECO:0000259" key="14">
    <source>
        <dbReference type="PROSITE" id="PS51192"/>
    </source>
</evidence>
<evidence type="ECO:0000256" key="8">
    <source>
        <dbReference type="ARBA" id="ARBA00022833"/>
    </source>
</evidence>
<keyword evidence="4" id="KW-0547">Nucleotide-binding</keyword>
<evidence type="ECO:0000256" key="1">
    <source>
        <dbReference type="ARBA" id="ARBA00004123"/>
    </source>
</evidence>
<keyword evidence="9" id="KW-0067">ATP-binding</keyword>
<dbReference type="InterPro" id="IPR014905">
    <property type="entry name" value="HIRAN"/>
</dbReference>
<dbReference type="PROSITE" id="PS51194">
    <property type="entry name" value="HELICASE_CTER"/>
    <property type="match status" value="1"/>
</dbReference>
<evidence type="ECO:0000259" key="13">
    <source>
        <dbReference type="PROSITE" id="PS50089"/>
    </source>
</evidence>
<dbReference type="Pfam" id="PF00176">
    <property type="entry name" value="SNF2-rel_dom"/>
    <property type="match status" value="1"/>
</dbReference>
<evidence type="ECO:0000313" key="17">
    <source>
        <dbReference type="Proteomes" id="UP000789901"/>
    </source>
</evidence>
<name>A0ABN7UUG2_GIGMA</name>
<comment type="caution">
    <text evidence="16">The sequence shown here is derived from an EMBL/GenBank/DDBJ whole genome shotgun (WGS) entry which is preliminary data.</text>
</comment>
<dbReference type="Gene3D" id="3.30.40.10">
    <property type="entry name" value="Zinc/RING finger domain, C3HC4 (zinc finger)"/>
    <property type="match status" value="1"/>
</dbReference>
<evidence type="ECO:0000256" key="12">
    <source>
        <dbReference type="SAM" id="MobiDB-lite"/>
    </source>
</evidence>
<dbReference type="CDD" id="cd18793">
    <property type="entry name" value="SF2_C_SNF"/>
    <property type="match status" value="1"/>
</dbReference>
<feature type="domain" description="RING-type" evidence="13">
    <location>
        <begin position="844"/>
        <end position="883"/>
    </location>
</feature>
<dbReference type="SUPFAM" id="SSF52540">
    <property type="entry name" value="P-loop containing nucleoside triphosphate hydrolases"/>
    <property type="match status" value="2"/>
</dbReference>
<feature type="compositionally biased region" description="Low complexity" evidence="12">
    <location>
        <begin position="271"/>
        <end position="282"/>
    </location>
</feature>
<dbReference type="InterPro" id="IPR038718">
    <property type="entry name" value="SNF2-like_sf"/>
</dbReference>
<dbReference type="Gene3D" id="3.40.50.10810">
    <property type="entry name" value="Tandem AAA-ATPase domain"/>
    <property type="match status" value="1"/>
</dbReference>
<proteinExistence type="inferred from homology"/>
<dbReference type="PANTHER" id="PTHR45626:SF17">
    <property type="entry name" value="HELICASE-LIKE TRANSCRIPTION FACTOR"/>
    <property type="match status" value="1"/>
</dbReference>
<dbReference type="InterPro" id="IPR014001">
    <property type="entry name" value="Helicase_ATP-bd"/>
</dbReference>
<dbReference type="SUPFAM" id="SSF57850">
    <property type="entry name" value="RING/U-box"/>
    <property type="match status" value="1"/>
</dbReference>
<keyword evidence="5 11" id="KW-0863">Zinc-finger</keyword>
<dbReference type="Pfam" id="PF00271">
    <property type="entry name" value="Helicase_C"/>
    <property type="match status" value="1"/>
</dbReference>
<dbReference type="Pfam" id="PF13639">
    <property type="entry name" value="zf-RING_2"/>
    <property type="match status" value="1"/>
</dbReference>
<evidence type="ECO:0000256" key="5">
    <source>
        <dbReference type="ARBA" id="ARBA00022771"/>
    </source>
</evidence>
<dbReference type="Gene3D" id="3.30.70.2330">
    <property type="match status" value="1"/>
</dbReference>
<dbReference type="Pfam" id="PF08797">
    <property type="entry name" value="HIRAN"/>
    <property type="match status" value="1"/>
</dbReference>
<organism evidence="16 17">
    <name type="scientific">Gigaspora margarita</name>
    <dbReference type="NCBI Taxonomy" id="4874"/>
    <lineage>
        <taxon>Eukaryota</taxon>
        <taxon>Fungi</taxon>
        <taxon>Fungi incertae sedis</taxon>
        <taxon>Mucoromycota</taxon>
        <taxon>Glomeromycotina</taxon>
        <taxon>Glomeromycetes</taxon>
        <taxon>Diversisporales</taxon>
        <taxon>Gigasporaceae</taxon>
        <taxon>Gigaspora</taxon>
    </lineage>
</organism>
<evidence type="ECO:0000256" key="9">
    <source>
        <dbReference type="ARBA" id="ARBA00022840"/>
    </source>
</evidence>
<evidence type="ECO:0000256" key="2">
    <source>
        <dbReference type="ARBA" id="ARBA00007025"/>
    </source>
</evidence>
<feature type="domain" description="Helicase C-terminal" evidence="15">
    <location>
        <begin position="918"/>
        <end position="1080"/>
    </location>
</feature>
<feature type="non-terminal residue" evidence="16">
    <location>
        <position position="1110"/>
    </location>
</feature>
<evidence type="ECO:0000256" key="7">
    <source>
        <dbReference type="ARBA" id="ARBA00022806"/>
    </source>
</evidence>
<dbReference type="SMART" id="SM00490">
    <property type="entry name" value="HELICc"/>
    <property type="match status" value="1"/>
</dbReference>
<accession>A0ABN7UUG2</accession>
<dbReference type="SMART" id="SM00184">
    <property type="entry name" value="RING"/>
    <property type="match status" value="1"/>
</dbReference>